<keyword evidence="9" id="KW-1185">Reference proteome</keyword>
<name>A0ABW3VC38_9PSEU</name>
<feature type="modified residue" description="4-aspartylphosphate" evidence="4">
    <location>
        <position position="57"/>
    </location>
</feature>
<evidence type="ECO:0000256" key="2">
    <source>
        <dbReference type="ARBA" id="ARBA00022692"/>
    </source>
</evidence>
<feature type="coiled-coil region" evidence="5">
    <location>
        <begin position="181"/>
        <end position="208"/>
    </location>
</feature>
<evidence type="ECO:0000256" key="5">
    <source>
        <dbReference type="SAM" id="Coils"/>
    </source>
</evidence>
<evidence type="ECO:0000256" key="3">
    <source>
        <dbReference type="ARBA" id="ARBA00022989"/>
    </source>
</evidence>
<organism evidence="8 9">
    <name type="scientific">Pseudonocardia benzenivorans</name>
    <dbReference type="NCBI Taxonomy" id="228005"/>
    <lineage>
        <taxon>Bacteria</taxon>
        <taxon>Bacillati</taxon>
        <taxon>Actinomycetota</taxon>
        <taxon>Actinomycetes</taxon>
        <taxon>Pseudonocardiales</taxon>
        <taxon>Pseudonocardiaceae</taxon>
        <taxon>Pseudonocardia</taxon>
    </lineage>
</organism>
<evidence type="ECO:0000259" key="6">
    <source>
        <dbReference type="PROSITE" id="PS50110"/>
    </source>
</evidence>
<dbReference type="PANTHER" id="PTHR44591:SF3">
    <property type="entry name" value="RESPONSE REGULATORY DOMAIN-CONTAINING PROTEIN"/>
    <property type="match status" value="1"/>
</dbReference>
<sequence>MSEQRTGTVLVIDDDPTNRLLLRRGLEREGLRVETAADGVEALERLARPGIDLVLLDLLMPRLNGHEVLARMRADSRLRHVPVIVVSGADETAEAVRCIELGADDFLPKPFDPVLLRARIGAGLSRKWLRDVEQDYLEQVGLVVRAAGEVEAGTFEAASLDTVATRDDALGGLARTFQTMAREVRAREQRLERQVGAMRIEIDQARAARRVAEITETDYFADLQRKAASLRSGERGTEST</sequence>
<feature type="domain" description="Response regulatory" evidence="6">
    <location>
        <begin position="8"/>
        <end position="124"/>
    </location>
</feature>
<keyword evidence="5" id="KW-0175">Coiled coil</keyword>
<dbReference type="Proteomes" id="UP001597182">
    <property type="component" value="Unassembled WGS sequence"/>
</dbReference>
<dbReference type="Pfam" id="PF00072">
    <property type="entry name" value="Response_reg"/>
    <property type="match status" value="1"/>
</dbReference>
<dbReference type="EMBL" id="JBHTMB010000022">
    <property type="protein sequence ID" value="MFD1232356.1"/>
    <property type="molecule type" value="Genomic_DNA"/>
</dbReference>
<dbReference type="PANTHER" id="PTHR44591">
    <property type="entry name" value="STRESS RESPONSE REGULATOR PROTEIN 1"/>
    <property type="match status" value="1"/>
</dbReference>
<dbReference type="Gene3D" id="3.40.50.2300">
    <property type="match status" value="1"/>
</dbReference>
<comment type="caution">
    <text evidence="8">The sequence shown here is derived from an EMBL/GenBank/DDBJ whole genome shotgun (WGS) entry which is preliminary data.</text>
</comment>
<dbReference type="InterPro" id="IPR003660">
    <property type="entry name" value="HAMP_dom"/>
</dbReference>
<proteinExistence type="predicted"/>
<keyword evidence="2" id="KW-0812">Transmembrane</keyword>
<keyword evidence="3" id="KW-0472">Membrane</keyword>
<accession>A0ABW3VC38</accession>
<evidence type="ECO:0000256" key="1">
    <source>
        <dbReference type="ARBA" id="ARBA00022553"/>
    </source>
</evidence>
<dbReference type="InterPro" id="IPR050595">
    <property type="entry name" value="Bact_response_regulator"/>
</dbReference>
<dbReference type="SUPFAM" id="SSF52172">
    <property type="entry name" value="CheY-like"/>
    <property type="match status" value="1"/>
</dbReference>
<dbReference type="SMART" id="SM00448">
    <property type="entry name" value="REC"/>
    <property type="match status" value="1"/>
</dbReference>
<dbReference type="PROSITE" id="PS50885">
    <property type="entry name" value="HAMP"/>
    <property type="match status" value="1"/>
</dbReference>
<evidence type="ECO:0000313" key="9">
    <source>
        <dbReference type="Proteomes" id="UP001597182"/>
    </source>
</evidence>
<dbReference type="PROSITE" id="PS50110">
    <property type="entry name" value="RESPONSE_REGULATORY"/>
    <property type="match status" value="1"/>
</dbReference>
<evidence type="ECO:0000256" key="4">
    <source>
        <dbReference type="PROSITE-ProRule" id="PRU00169"/>
    </source>
</evidence>
<dbReference type="InterPro" id="IPR001789">
    <property type="entry name" value="Sig_transdc_resp-reg_receiver"/>
</dbReference>
<evidence type="ECO:0000259" key="7">
    <source>
        <dbReference type="PROSITE" id="PS50885"/>
    </source>
</evidence>
<evidence type="ECO:0000313" key="8">
    <source>
        <dbReference type="EMBL" id="MFD1232356.1"/>
    </source>
</evidence>
<protein>
    <submittedName>
        <fullName evidence="8">Response regulator</fullName>
    </submittedName>
</protein>
<keyword evidence="1 4" id="KW-0597">Phosphoprotein</keyword>
<feature type="domain" description="HAMP" evidence="7">
    <location>
        <begin position="134"/>
        <end position="189"/>
    </location>
</feature>
<reference evidence="9" key="1">
    <citation type="journal article" date="2019" name="Int. J. Syst. Evol. Microbiol.">
        <title>The Global Catalogue of Microorganisms (GCM) 10K type strain sequencing project: providing services to taxonomists for standard genome sequencing and annotation.</title>
        <authorList>
            <consortium name="The Broad Institute Genomics Platform"/>
            <consortium name="The Broad Institute Genome Sequencing Center for Infectious Disease"/>
            <person name="Wu L."/>
            <person name="Ma J."/>
        </authorList>
    </citation>
    <scope>NUCLEOTIDE SEQUENCE [LARGE SCALE GENOMIC DNA]</scope>
    <source>
        <strain evidence="9">CCUG 49018</strain>
    </source>
</reference>
<keyword evidence="3" id="KW-1133">Transmembrane helix</keyword>
<dbReference type="RefSeq" id="WP_013678404.1">
    <property type="nucleotide sequence ID" value="NZ_BAABKS010000019.1"/>
</dbReference>
<dbReference type="InterPro" id="IPR011006">
    <property type="entry name" value="CheY-like_superfamily"/>
</dbReference>
<gene>
    <name evidence="8" type="ORF">ACFQ34_03580</name>
</gene>